<comment type="caution">
    <text evidence="2">The sequence shown here is derived from an EMBL/GenBank/DDBJ whole genome shotgun (WGS) entry which is preliminary data.</text>
</comment>
<keyword evidence="1" id="KW-0812">Transmembrane</keyword>
<dbReference type="PANTHER" id="PTHR33444:SF2">
    <property type="entry name" value="MARVEL DOMAIN-CONTAINING PROTEIN"/>
    <property type="match status" value="1"/>
</dbReference>
<evidence type="ECO:0000256" key="1">
    <source>
        <dbReference type="SAM" id="Phobius"/>
    </source>
</evidence>
<reference evidence="2" key="1">
    <citation type="journal article" date="2019" name="bioRxiv">
        <title>The Genome of the Zebra Mussel, Dreissena polymorpha: A Resource for Invasive Species Research.</title>
        <authorList>
            <person name="McCartney M.A."/>
            <person name="Auch B."/>
            <person name="Kono T."/>
            <person name="Mallez S."/>
            <person name="Zhang Y."/>
            <person name="Obille A."/>
            <person name="Becker A."/>
            <person name="Abrahante J.E."/>
            <person name="Garbe J."/>
            <person name="Badalamenti J.P."/>
            <person name="Herman A."/>
            <person name="Mangelson H."/>
            <person name="Liachko I."/>
            <person name="Sullivan S."/>
            <person name="Sone E.D."/>
            <person name="Koren S."/>
            <person name="Silverstein K.A.T."/>
            <person name="Beckman K.B."/>
            <person name="Gohl D.M."/>
        </authorList>
    </citation>
    <scope>NUCLEOTIDE SEQUENCE</scope>
    <source>
        <strain evidence="2">Duluth1</strain>
        <tissue evidence="2">Whole animal</tissue>
    </source>
</reference>
<proteinExistence type="predicted"/>
<feature type="transmembrane region" description="Helical" evidence="1">
    <location>
        <begin position="100"/>
        <end position="126"/>
    </location>
</feature>
<dbReference type="Proteomes" id="UP000828390">
    <property type="component" value="Unassembled WGS sequence"/>
</dbReference>
<keyword evidence="1" id="KW-0472">Membrane</keyword>
<gene>
    <name evidence="2" type="ORF">DPMN_125066</name>
</gene>
<dbReference type="AlphaFoldDB" id="A0A9D4JWR7"/>
<keyword evidence="3" id="KW-1185">Reference proteome</keyword>
<evidence type="ECO:0000313" key="2">
    <source>
        <dbReference type="EMBL" id="KAH3823267.1"/>
    </source>
</evidence>
<feature type="transmembrane region" description="Helical" evidence="1">
    <location>
        <begin position="31"/>
        <end position="53"/>
    </location>
</feature>
<feature type="transmembrane region" description="Helical" evidence="1">
    <location>
        <begin position="65"/>
        <end position="88"/>
    </location>
</feature>
<dbReference type="InterPro" id="IPR040350">
    <property type="entry name" value="TMEM272"/>
</dbReference>
<reference evidence="2" key="2">
    <citation type="submission" date="2020-11" db="EMBL/GenBank/DDBJ databases">
        <authorList>
            <person name="McCartney M.A."/>
            <person name="Auch B."/>
            <person name="Kono T."/>
            <person name="Mallez S."/>
            <person name="Becker A."/>
            <person name="Gohl D.M."/>
            <person name="Silverstein K.A.T."/>
            <person name="Koren S."/>
            <person name="Bechman K.B."/>
            <person name="Herman A."/>
            <person name="Abrahante J.E."/>
            <person name="Garbe J."/>
        </authorList>
    </citation>
    <scope>NUCLEOTIDE SEQUENCE</scope>
    <source>
        <strain evidence="2">Duluth1</strain>
        <tissue evidence="2">Whole animal</tissue>
    </source>
</reference>
<sequence>MLETATVYKEKFRKTVKSLLGRIMMTKIDNIWSLIVYVYLLVITFCRLIAGATKLGSNCDQEKDVAVYLFVKAGLGVFFWITFLVLGCSGRMKRDLDKNLFVELYIYVDSLFGFAWFIVGMVWIFGNYSSMKSTCPLFVIGWDFHFINFAMFLAVLYLIFFIAIFIYAMYKLCEEDEVVVL</sequence>
<accession>A0A9D4JWR7</accession>
<dbReference type="PANTHER" id="PTHR33444">
    <property type="entry name" value="SI:DKEY-19B23.12-RELATED"/>
    <property type="match status" value="1"/>
</dbReference>
<feature type="transmembrane region" description="Helical" evidence="1">
    <location>
        <begin position="146"/>
        <end position="168"/>
    </location>
</feature>
<dbReference type="EMBL" id="JAIWYP010000005">
    <property type="protein sequence ID" value="KAH3823267.1"/>
    <property type="molecule type" value="Genomic_DNA"/>
</dbReference>
<evidence type="ECO:0000313" key="3">
    <source>
        <dbReference type="Proteomes" id="UP000828390"/>
    </source>
</evidence>
<organism evidence="2 3">
    <name type="scientific">Dreissena polymorpha</name>
    <name type="common">Zebra mussel</name>
    <name type="synonym">Mytilus polymorpha</name>
    <dbReference type="NCBI Taxonomy" id="45954"/>
    <lineage>
        <taxon>Eukaryota</taxon>
        <taxon>Metazoa</taxon>
        <taxon>Spiralia</taxon>
        <taxon>Lophotrochozoa</taxon>
        <taxon>Mollusca</taxon>
        <taxon>Bivalvia</taxon>
        <taxon>Autobranchia</taxon>
        <taxon>Heteroconchia</taxon>
        <taxon>Euheterodonta</taxon>
        <taxon>Imparidentia</taxon>
        <taxon>Neoheterodontei</taxon>
        <taxon>Myida</taxon>
        <taxon>Dreissenoidea</taxon>
        <taxon>Dreissenidae</taxon>
        <taxon>Dreissena</taxon>
    </lineage>
</organism>
<name>A0A9D4JWR7_DREPO</name>
<keyword evidence="1" id="KW-1133">Transmembrane helix</keyword>
<protein>
    <submittedName>
        <fullName evidence="2">Uncharacterized protein</fullName>
    </submittedName>
</protein>